<evidence type="ECO:0000259" key="10">
    <source>
        <dbReference type="Pfam" id="PF00697"/>
    </source>
</evidence>
<feature type="domain" description="N-(5'phosphoribosyl) anthranilate isomerase (PRAI)" evidence="10">
    <location>
        <begin position="4"/>
        <end position="200"/>
    </location>
</feature>
<gene>
    <name evidence="9" type="primary">trpF</name>
    <name evidence="11" type="ORF">QYS47_06575</name>
</gene>
<protein>
    <recommendedName>
        <fullName evidence="4 9">N-(5'-phosphoribosyl)anthranilate isomerase</fullName>
        <shortName evidence="9">PRAI</shortName>
        <ecNumber evidence="3 9">5.3.1.24</ecNumber>
    </recommendedName>
</protein>
<comment type="catalytic activity">
    <reaction evidence="1 9">
        <text>N-(5-phospho-beta-D-ribosyl)anthranilate = 1-(2-carboxyphenylamino)-1-deoxy-D-ribulose 5-phosphate</text>
        <dbReference type="Rhea" id="RHEA:21540"/>
        <dbReference type="ChEBI" id="CHEBI:18277"/>
        <dbReference type="ChEBI" id="CHEBI:58613"/>
        <dbReference type="EC" id="5.3.1.24"/>
    </reaction>
</comment>
<evidence type="ECO:0000256" key="8">
    <source>
        <dbReference type="ARBA" id="ARBA00023235"/>
    </source>
</evidence>
<reference evidence="11" key="1">
    <citation type="submission" date="2023-08" db="EMBL/GenBank/DDBJ databases">
        <title>Comparative genomics and taxonomic characterization of three novel marine species of genus Marivirga.</title>
        <authorList>
            <person name="Muhammad N."/>
            <person name="Kim S.-G."/>
        </authorList>
    </citation>
    <scope>NUCLEOTIDE SEQUENCE</scope>
    <source>
        <strain evidence="11">BKB1-2</strain>
    </source>
</reference>
<comment type="pathway">
    <text evidence="2 9">Amino-acid biosynthesis; L-tryptophan biosynthesis; L-tryptophan from chorismate: step 3/5.</text>
</comment>
<evidence type="ECO:0000256" key="2">
    <source>
        <dbReference type="ARBA" id="ARBA00004664"/>
    </source>
</evidence>
<dbReference type="InterPro" id="IPR013785">
    <property type="entry name" value="Aldolase_TIM"/>
</dbReference>
<dbReference type="RefSeq" id="WP_322347981.1">
    <property type="nucleotide sequence ID" value="NZ_CP129968.2"/>
</dbReference>
<keyword evidence="8 9" id="KW-0413">Isomerase</keyword>
<dbReference type="GO" id="GO:0000162">
    <property type="term" value="P:L-tryptophan biosynthetic process"/>
    <property type="evidence" value="ECO:0007669"/>
    <property type="project" value="UniProtKB-UniRule"/>
</dbReference>
<evidence type="ECO:0000256" key="5">
    <source>
        <dbReference type="ARBA" id="ARBA00022605"/>
    </source>
</evidence>
<keyword evidence="6 9" id="KW-0822">Tryptophan biosynthesis</keyword>
<dbReference type="Pfam" id="PF00697">
    <property type="entry name" value="PRAI"/>
    <property type="match status" value="1"/>
</dbReference>
<sequence>MKKKICGMREVQNVKDVLEYNPDYMGFIFYEKSSRFVGKDQMQELIKLNFGETERVGVFVNESFDKILEYADLGFFDIVQLHGKESPEQVEKLKAEGLEVIKVFSVGDDFDGAQLKAYKKADYYLFDTKGKLPGGNGEKFDWSVLNSAAINKPFFLSGGLDENDTNIDKSQFKNLYGLDFNSKLELEPGFKDVIKVQEVLGT</sequence>
<evidence type="ECO:0000313" key="11">
    <source>
        <dbReference type="EMBL" id="WKK81871.2"/>
    </source>
</evidence>
<dbReference type="CDD" id="cd00405">
    <property type="entry name" value="PRAI"/>
    <property type="match status" value="1"/>
</dbReference>
<evidence type="ECO:0000256" key="4">
    <source>
        <dbReference type="ARBA" id="ARBA00022272"/>
    </source>
</evidence>
<keyword evidence="5 9" id="KW-0028">Amino-acid biosynthesis</keyword>
<evidence type="ECO:0000256" key="1">
    <source>
        <dbReference type="ARBA" id="ARBA00001164"/>
    </source>
</evidence>
<dbReference type="KEGG" id="marp:QYS47_06575"/>
<dbReference type="AlphaFoldDB" id="A0AA49JHP6"/>
<evidence type="ECO:0000256" key="9">
    <source>
        <dbReference type="HAMAP-Rule" id="MF_00135"/>
    </source>
</evidence>
<dbReference type="InterPro" id="IPR044643">
    <property type="entry name" value="TrpF_fam"/>
</dbReference>
<dbReference type="EMBL" id="CP129968">
    <property type="protein sequence ID" value="WKK81871.2"/>
    <property type="molecule type" value="Genomic_DNA"/>
</dbReference>
<evidence type="ECO:0000256" key="6">
    <source>
        <dbReference type="ARBA" id="ARBA00022822"/>
    </source>
</evidence>
<accession>A0AA49JHP6</accession>
<dbReference type="PANTHER" id="PTHR42894:SF1">
    <property type="entry name" value="N-(5'-PHOSPHORIBOSYL)ANTHRANILATE ISOMERASE"/>
    <property type="match status" value="1"/>
</dbReference>
<dbReference type="HAMAP" id="MF_00135">
    <property type="entry name" value="PRAI"/>
    <property type="match status" value="1"/>
</dbReference>
<dbReference type="InterPro" id="IPR011060">
    <property type="entry name" value="RibuloseP-bd_barrel"/>
</dbReference>
<proteinExistence type="inferred from homology"/>
<dbReference type="SUPFAM" id="SSF51366">
    <property type="entry name" value="Ribulose-phoshate binding barrel"/>
    <property type="match status" value="1"/>
</dbReference>
<name>A0AA49JHP6_9BACT</name>
<comment type="similarity">
    <text evidence="9">Belongs to the TrpF family.</text>
</comment>
<dbReference type="PANTHER" id="PTHR42894">
    <property type="entry name" value="N-(5'-PHOSPHORIBOSYL)ANTHRANILATE ISOMERASE"/>
    <property type="match status" value="1"/>
</dbReference>
<dbReference type="Gene3D" id="3.20.20.70">
    <property type="entry name" value="Aldolase class I"/>
    <property type="match status" value="1"/>
</dbReference>
<keyword evidence="7 9" id="KW-0057">Aromatic amino acid biosynthesis</keyword>
<dbReference type="EC" id="5.3.1.24" evidence="3 9"/>
<evidence type="ECO:0000256" key="3">
    <source>
        <dbReference type="ARBA" id="ARBA00012572"/>
    </source>
</evidence>
<dbReference type="InterPro" id="IPR001240">
    <property type="entry name" value="PRAI_dom"/>
</dbReference>
<evidence type="ECO:0000256" key="7">
    <source>
        <dbReference type="ARBA" id="ARBA00023141"/>
    </source>
</evidence>
<dbReference type="Proteomes" id="UP001232019">
    <property type="component" value="Chromosome"/>
</dbReference>
<dbReference type="GO" id="GO:0004640">
    <property type="term" value="F:phosphoribosylanthranilate isomerase activity"/>
    <property type="evidence" value="ECO:0007669"/>
    <property type="project" value="UniProtKB-UniRule"/>
</dbReference>
<organism evidence="11">
    <name type="scientific">Marivirga arenosa</name>
    <dbReference type="NCBI Taxonomy" id="3059076"/>
    <lineage>
        <taxon>Bacteria</taxon>
        <taxon>Pseudomonadati</taxon>
        <taxon>Bacteroidota</taxon>
        <taxon>Cytophagia</taxon>
        <taxon>Cytophagales</taxon>
        <taxon>Marivirgaceae</taxon>
        <taxon>Marivirga</taxon>
    </lineage>
</organism>